<accession>A0AAJ3KU16</accession>
<dbReference type="EMBL" id="JABFMS010000003">
    <property type="protein sequence ID" value="NUT79849.1"/>
    <property type="molecule type" value="Genomic_DNA"/>
</dbReference>
<dbReference type="AlphaFoldDB" id="A0AAJ3KU16"/>
<dbReference type="Proteomes" id="UP000562723">
    <property type="component" value="Unassembled WGS sequence"/>
</dbReference>
<keyword evidence="1" id="KW-1133">Transmembrane helix</keyword>
<evidence type="ECO:0000313" key="2">
    <source>
        <dbReference type="EMBL" id="NUT79849.1"/>
    </source>
</evidence>
<feature type="transmembrane region" description="Helical" evidence="1">
    <location>
        <begin position="40"/>
        <end position="61"/>
    </location>
</feature>
<gene>
    <name evidence="2" type="ORF">HNO85_02715</name>
</gene>
<keyword evidence="1" id="KW-0812">Transmembrane</keyword>
<sequence>MAITSENVYVRICQQNPALNPPDLYCEWAFVPNMTTTESAATFGAIQMEQLILVLLMYWALHFMFGQIKTMIESM</sequence>
<protein>
    <submittedName>
        <fullName evidence="2">Uncharacterized protein</fullName>
    </submittedName>
</protein>
<keyword evidence="1" id="KW-0472">Membrane</keyword>
<evidence type="ECO:0000256" key="1">
    <source>
        <dbReference type="SAM" id="Phobius"/>
    </source>
</evidence>
<proteinExistence type="predicted"/>
<comment type="caution">
    <text evidence="2">The sequence shown here is derived from an EMBL/GenBank/DDBJ whole genome shotgun (WGS) entry which is preliminary data.</text>
</comment>
<reference evidence="2 3" key="1">
    <citation type="journal article" date="2020" name="Front. Plant Sci.">
        <title>Isolation of Rhizosphere Bacteria That Improve Quality and Water Stress Tolerance in Greenhouse Ornamentals.</title>
        <authorList>
            <person name="Nordstedt N.P."/>
            <person name="Jones M.L."/>
        </authorList>
    </citation>
    <scope>NUCLEOTIDE SEQUENCE [LARGE SCALE GENOMIC DNA]</scope>
    <source>
        <strain evidence="2 3">C2F7</strain>
    </source>
</reference>
<evidence type="ECO:0000313" key="3">
    <source>
        <dbReference type="Proteomes" id="UP000562723"/>
    </source>
</evidence>
<organism evidence="2 3">
    <name type="scientific">Pseudomonas brassicacearum</name>
    <dbReference type="NCBI Taxonomy" id="930166"/>
    <lineage>
        <taxon>Bacteria</taxon>
        <taxon>Pseudomonadati</taxon>
        <taxon>Pseudomonadota</taxon>
        <taxon>Gammaproteobacteria</taxon>
        <taxon>Pseudomonadales</taxon>
        <taxon>Pseudomonadaceae</taxon>
        <taxon>Pseudomonas</taxon>
    </lineage>
</organism>
<dbReference type="RefSeq" id="WP_175359764.1">
    <property type="nucleotide sequence ID" value="NZ_JABFMS010000003.1"/>
</dbReference>
<name>A0AAJ3KU16_9PSED</name>